<evidence type="ECO:0000313" key="2">
    <source>
        <dbReference type="Proteomes" id="UP000035642"/>
    </source>
</evidence>
<evidence type="ECO:0000313" key="3">
    <source>
        <dbReference type="WBParaSite" id="ACAC_0001236001-mRNA-1"/>
    </source>
</evidence>
<dbReference type="AlphaFoldDB" id="A0A0K0DLA3"/>
<evidence type="ECO:0000256" key="1">
    <source>
        <dbReference type="SAM" id="MobiDB-lite"/>
    </source>
</evidence>
<sequence length="102" mass="11219">MMRPVVEKAKPSVVALKPDSAALVDGKPSYERRAEAGSDAEQQSPKLAPRAAATVADPEAIHYWQARDPNGATLYDFFIAKLATKALFFRSTPENIQLTCWQ</sequence>
<organism evidence="2 3">
    <name type="scientific">Angiostrongylus cantonensis</name>
    <name type="common">Rat lungworm</name>
    <dbReference type="NCBI Taxonomy" id="6313"/>
    <lineage>
        <taxon>Eukaryota</taxon>
        <taxon>Metazoa</taxon>
        <taxon>Ecdysozoa</taxon>
        <taxon>Nematoda</taxon>
        <taxon>Chromadorea</taxon>
        <taxon>Rhabditida</taxon>
        <taxon>Rhabditina</taxon>
        <taxon>Rhabditomorpha</taxon>
        <taxon>Strongyloidea</taxon>
        <taxon>Metastrongylidae</taxon>
        <taxon>Angiostrongylus</taxon>
    </lineage>
</organism>
<feature type="region of interest" description="Disordered" evidence="1">
    <location>
        <begin position="26"/>
        <end position="48"/>
    </location>
</feature>
<reference evidence="2" key="1">
    <citation type="submission" date="2012-09" db="EMBL/GenBank/DDBJ databases">
        <authorList>
            <person name="Martin A.A."/>
        </authorList>
    </citation>
    <scope>NUCLEOTIDE SEQUENCE</scope>
</reference>
<accession>A0A0K0DLA3</accession>
<dbReference type="Proteomes" id="UP000035642">
    <property type="component" value="Unassembled WGS sequence"/>
</dbReference>
<protein>
    <submittedName>
        <fullName evidence="3">ELM2 domain-containing protein</fullName>
    </submittedName>
</protein>
<reference evidence="3" key="2">
    <citation type="submission" date="2017-02" db="UniProtKB">
        <authorList>
            <consortium name="WormBaseParasite"/>
        </authorList>
    </citation>
    <scope>IDENTIFICATION</scope>
</reference>
<keyword evidence="2" id="KW-1185">Reference proteome</keyword>
<proteinExistence type="predicted"/>
<name>A0A0K0DLA3_ANGCA</name>
<dbReference type="WBParaSite" id="ACAC_0001236001-mRNA-1">
    <property type="protein sequence ID" value="ACAC_0001236001-mRNA-1"/>
    <property type="gene ID" value="ACAC_0001236001"/>
</dbReference>